<dbReference type="RefSeq" id="WP_147926565.1">
    <property type="nucleotide sequence ID" value="NZ_VKAC01000006.1"/>
</dbReference>
<comment type="similarity">
    <text evidence="3">Belongs to the glycosyltransferase 2 family.</text>
</comment>
<evidence type="ECO:0000256" key="12">
    <source>
        <dbReference type="ARBA" id="ARBA00045097"/>
    </source>
</evidence>
<keyword evidence="9" id="KW-0735">Signal-anchor</keyword>
<dbReference type="EC" id="2.4.1.117" evidence="4"/>
<keyword evidence="8" id="KW-0256">Endoplasmic reticulum</keyword>
<evidence type="ECO:0000256" key="5">
    <source>
        <dbReference type="ARBA" id="ARBA00022676"/>
    </source>
</evidence>
<keyword evidence="7" id="KW-0812">Transmembrane</keyword>
<dbReference type="PANTHER" id="PTHR10859:SF91">
    <property type="entry name" value="DOLICHYL-PHOSPHATE BETA-GLUCOSYLTRANSFERASE"/>
    <property type="match status" value="1"/>
</dbReference>
<comment type="catalytic activity">
    <reaction evidence="12">
        <text>a di-trans,poly-cis-dolichyl phosphate + UDP-alpha-D-glucose = a di-trans,poly-cis-dolichyl beta-D-glucosyl phosphate + UDP</text>
        <dbReference type="Rhea" id="RHEA:15401"/>
        <dbReference type="Rhea" id="RHEA-COMP:19498"/>
        <dbReference type="Rhea" id="RHEA-COMP:19502"/>
        <dbReference type="ChEBI" id="CHEBI:57525"/>
        <dbReference type="ChEBI" id="CHEBI:57683"/>
        <dbReference type="ChEBI" id="CHEBI:58223"/>
        <dbReference type="ChEBI" id="CHEBI:58885"/>
        <dbReference type="EC" id="2.4.1.117"/>
    </reaction>
    <physiologicalReaction direction="left-to-right" evidence="12">
        <dbReference type="Rhea" id="RHEA:15402"/>
    </physiologicalReaction>
</comment>
<evidence type="ECO:0000256" key="3">
    <source>
        <dbReference type="ARBA" id="ARBA00006739"/>
    </source>
</evidence>
<comment type="subcellular location">
    <subcellularLocation>
        <location evidence="1">Endoplasmic reticulum membrane</location>
        <topology evidence="1">Single-pass membrane protein</topology>
    </subcellularLocation>
</comment>
<comment type="pathway">
    <text evidence="2">Protein modification; protein glycosylation.</text>
</comment>
<evidence type="ECO:0000256" key="10">
    <source>
        <dbReference type="ARBA" id="ARBA00022989"/>
    </source>
</evidence>
<keyword evidence="6 14" id="KW-0808">Transferase</keyword>
<keyword evidence="5" id="KW-0328">Glycosyltransferase</keyword>
<feature type="domain" description="Glycosyltransferase 2-like" evidence="13">
    <location>
        <begin position="24"/>
        <end position="190"/>
    </location>
</feature>
<dbReference type="GO" id="GO:0006487">
    <property type="term" value="P:protein N-linked glycosylation"/>
    <property type="evidence" value="ECO:0007669"/>
    <property type="project" value="TreeGrafter"/>
</dbReference>
<evidence type="ECO:0000256" key="6">
    <source>
        <dbReference type="ARBA" id="ARBA00022679"/>
    </source>
</evidence>
<evidence type="ECO:0000256" key="4">
    <source>
        <dbReference type="ARBA" id="ARBA00012583"/>
    </source>
</evidence>
<keyword evidence="15" id="KW-1185">Reference proteome</keyword>
<evidence type="ECO:0000256" key="7">
    <source>
        <dbReference type="ARBA" id="ARBA00022692"/>
    </source>
</evidence>
<evidence type="ECO:0000256" key="8">
    <source>
        <dbReference type="ARBA" id="ARBA00022824"/>
    </source>
</evidence>
<dbReference type="SUPFAM" id="SSF53448">
    <property type="entry name" value="Nucleotide-diphospho-sugar transferases"/>
    <property type="match status" value="1"/>
</dbReference>
<dbReference type="CDD" id="cd04188">
    <property type="entry name" value="DPG_synthase"/>
    <property type="match status" value="1"/>
</dbReference>
<comment type="caution">
    <text evidence="14">The sequence shown here is derived from an EMBL/GenBank/DDBJ whole genome shotgun (WGS) entry which is preliminary data.</text>
</comment>
<dbReference type="Pfam" id="PF00535">
    <property type="entry name" value="Glycos_transf_2"/>
    <property type="match status" value="1"/>
</dbReference>
<dbReference type="AlphaFoldDB" id="A0A5C8ZG58"/>
<evidence type="ECO:0000313" key="15">
    <source>
        <dbReference type="Proteomes" id="UP000321234"/>
    </source>
</evidence>
<keyword evidence="11" id="KW-0472">Membrane</keyword>
<name>A0A5C8ZG58_9ACTN</name>
<reference evidence="14 15" key="1">
    <citation type="submission" date="2019-07" db="EMBL/GenBank/DDBJ databases">
        <title>Quadrisphaera sp. strain DD2A genome sequencing and assembly.</title>
        <authorList>
            <person name="Kim I."/>
        </authorList>
    </citation>
    <scope>NUCLEOTIDE SEQUENCE [LARGE SCALE GENOMIC DNA]</scope>
    <source>
        <strain evidence="14 15">DD2A</strain>
    </source>
</reference>
<dbReference type="Proteomes" id="UP000321234">
    <property type="component" value="Unassembled WGS sequence"/>
</dbReference>
<evidence type="ECO:0000256" key="2">
    <source>
        <dbReference type="ARBA" id="ARBA00004922"/>
    </source>
</evidence>
<evidence type="ECO:0000313" key="14">
    <source>
        <dbReference type="EMBL" id="TXR56133.1"/>
    </source>
</evidence>
<evidence type="ECO:0000256" key="1">
    <source>
        <dbReference type="ARBA" id="ARBA00004389"/>
    </source>
</evidence>
<dbReference type="PANTHER" id="PTHR10859">
    <property type="entry name" value="GLYCOSYL TRANSFERASE"/>
    <property type="match status" value="1"/>
</dbReference>
<protein>
    <recommendedName>
        <fullName evidence="4">dolichyl-phosphate beta-glucosyltransferase</fullName>
        <ecNumber evidence="4">2.4.1.117</ecNumber>
    </recommendedName>
</protein>
<dbReference type="InterPro" id="IPR029044">
    <property type="entry name" value="Nucleotide-diphossugar_trans"/>
</dbReference>
<dbReference type="EMBL" id="VKAC01000006">
    <property type="protein sequence ID" value="TXR56133.1"/>
    <property type="molecule type" value="Genomic_DNA"/>
</dbReference>
<evidence type="ECO:0000259" key="13">
    <source>
        <dbReference type="Pfam" id="PF00535"/>
    </source>
</evidence>
<organism evidence="14 15">
    <name type="scientific">Quadrisphaera setariae</name>
    <dbReference type="NCBI Taxonomy" id="2593304"/>
    <lineage>
        <taxon>Bacteria</taxon>
        <taxon>Bacillati</taxon>
        <taxon>Actinomycetota</taxon>
        <taxon>Actinomycetes</taxon>
        <taxon>Kineosporiales</taxon>
        <taxon>Kineosporiaceae</taxon>
        <taxon>Quadrisphaera</taxon>
    </lineage>
</organism>
<evidence type="ECO:0000256" key="9">
    <source>
        <dbReference type="ARBA" id="ARBA00022968"/>
    </source>
</evidence>
<dbReference type="OrthoDB" id="2369748at2"/>
<dbReference type="Gene3D" id="3.90.550.10">
    <property type="entry name" value="Spore Coat Polysaccharide Biosynthesis Protein SpsA, Chain A"/>
    <property type="match status" value="1"/>
</dbReference>
<dbReference type="InterPro" id="IPR035518">
    <property type="entry name" value="DPG_synthase"/>
</dbReference>
<accession>A0A5C8ZG58</accession>
<keyword evidence="10" id="KW-1133">Transmembrane helix</keyword>
<gene>
    <name evidence="14" type="ORF">FMM08_11940</name>
</gene>
<sequence>MSSPLHTTALHEERTSHWTADLDVVVPVWNEEARLGPTLTALLAQVAELPLSVVVTVVDNGSVDRTAEVVDVAAETAPGNARLRLIGCSRQGKGAAVRRGLLASTARWRGFCDADLSTPPSLIVPVVEQLQQGDPIVIGSRRAPGASYVVAQPLVRRLGSLAFRAFTSPLTGGVVDSQCGFKFFSAEAAEAIFPRVTGSGFAFDVEVLAIATRLGYPVREVPVQWTDDAAGSSFSLWTHGPRILSEVRALRSSLARVA</sequence>
<dbReference type="InterPro" id="IPR001173">
    <property type="entry name" value="Glyco_trans_2-like"/>
</dbReference>
<proteinExistence type="inferred from homology"/>
<dbReference type="GO" id="GO:0004581">
    <property type="term" value="F:dolichyl-phosphate beta-glucosyltransferase activity"/>
    <property type="evidence" value="ECO:0007669"/>
    <property type="project" value="UniProtKB-EC"/>
</dbReference>
<evidence type="ECO:0000256" key="11">
    <source>
        <dbReference type="ARBA" id="ARBA00023136"/>
    </source>
</evidence>